<dbReference type="EMBL" id="JAULSR010000018">
    <property type="protein sequence ID" value="KAK0609221.1"/>
    <property type="molecule type" value="Genomic_DNA"/>
</dbReference>
<organism evidence="1 2">
    <name type="scientific">Bombardia bombarda</name>
    <dbReference type="NCBI Taxonomy" id="252184"/>
    <lineage>
        <taxon>Eukaryota</taxon>
        <taxon>Fungi</taxon>
        <taxon>Dikarya</taxon>
        <taxon>Ascomycota</taxon>
        <taxon>Pezizomycotina</taxon>
        <taxon>Sordariomycetes</taxon>
        <taxon>Sordariomycetidae</taxon>
        <taxon>Sordariales</taxon>
        <taxon>Lasiosphaeriaceae</taxon>
        <taxon>Bombardia</taxon>
    </lineage>
</organism>
<dbReference type="AlphaFoldDB" id="A0AA39WC48"/>
<dbReference type="Proteomes" id="UP001174934">
    <property type="component" value="Unassembled WGS sequence"/>
</dbReference>
<accession>A0AA39WC48</accession>
<protein>
    <submittedName>
        <fullName evidence="1">Uncharacterized protein</fullName>
    </submittedName>
</protein>
<gene>
    <name evidence="1" type="ORF">B0T17DRAFT_621723</name>
</gene>
<evidence type="ECO:0000313" key="1">
    <source>
        <dbReference type="EMBL" id="KAK0609221.1"/>
    </source>
</evidence>
<sequence>MATIATTNEVIESAVIRAPLSNWTYQDDTIVNVKLDEHSSIDHFITYSIITAEPSLGYSSVTNTIRCWPLPMASWRTRRLSVELQVLKRPGIELLRTQVQAPRGLELPLGCGDAHATARQDIRSRLSIPPVHVLLEVSAKAFALLLKGRYTDKMIKFQQDTEQTLRRI</sequence>
<comment type="caution">
    <text evidence="1">The sequence shown here is derived from an EMBL/GenBank/DDBJ whole genome shotgun (WGS) entry which is preliminary data.</text>
</comment>
<reference evidence="1" key="1">
    <citation type="submission" date="2023-06" db="EMBL/GenBank/DDBJ databases">
        <title>Genome-scale phylogeny and comparative genomics of the fungal order Sordariales.</title>
        <authorList>
            <consortium name="Lawrence Berkeley National Laboratory"/>
            <person name="Hensen N."/>
            <person name="Bonometti L."/>
            <person name="Westerberg I."/>
            <person name="Brannstrom I.O."/>
            <person name="Guillou S."/>
            <person name="Cros-Aarteil S."/>
            <person name="Calhoun S."/>
            <person name="Haridas S."/>
            <person name="Kuo A."/>
            <person name="Mondo S."/>
            <person name="Pangilinan J."/>
            <person name="Riley R."/>
            <person name="LaButti K."/>
            <person name="Andreopoulos B."/>
            <person name="Lipzen A."/>
            <person name="Chen C."/>
            <person name="Yanf M."/>
            <person name="Daum C."/>
            <person name="Ng V."/>
            <person name="Clum A."/>
            <person name="Steindorff A."/>
            <person name="Ohm R."/>
            <person name="Martin F."/>
            <person name="Silar P."/>
            <person name="Natvig D."/>
            <person name="Lalanne C."/>
            <person name="Gautier V."/>
            <person name="Ament-velasquez S.L."/>
            <person name="Kruys A."/>
            <person name="Hutchinson M.I."/>
            <person name="Powell A.J."/>
            <person name="Barry K."/>
            <person name="Miller A.N."/>
            <person name="Grigoriev I.V."/>
            <person name="Debuchy R."/>
            <person name="Gladieux P."/>
            <person name="Thoren M.H."/>
            <person name="Johannesson H."/>
        </authorList>
    </citation>
    <scope>NUCLEOTIDE SEQUENCE</scope>
    <source>
        <strain evidence="1">SMH3391-2</strain>
    </source>
</reference>
<name>A0AA39WC48_9PEZI</name>
<proteinExistence type="predicted"/>
<keyword evidence="2" id="KW-1185">Reference proteome</keyword>
<evidence type="ECO:0000313" key="2">
    <source>
        <dbReference type="Proteomes" id="UP001174934"/>
    </source>
</evidence>